<dbReference type="HOGENOM" id="CLU_086377_1_1_7"/>
<keyword evidence="1" id="KW-0472">Membrane</keyword>
<dbReference type="eggNOG" id="ENOG5031U0Y">
    <property type="taxonomic scope" value="Bacteria"/>
</dbReference>
<dbReference type="AlphaFoldDB" id="Q2LV71"/>
<reference evidence="3 4" key="1">
    <citation type="journal article" date="2007" name="Proc. Natl. Acad. Sci. U.S.A.">
        <title>The genome of Syntrophus aciditrophicus: life at the thermodynamic limit of microbial growth.</title>
        <authorList>
            <person name="McInerney M.J."/>
            <person name="Rohlin L."/>
            <person name="Mouttaki H."/>
            <person name="Kim U."/>
            <person name="Krupp R.S."/>
            <person name="Rios-Hernandez L."/>
            <person name="Sieber J."/>
            <person name="Struchtemeyer C.G."/>
            <person name="Bhattacharyya A."/>
            <person name="Campbell J.W."/>
            <person name="Gunsalus R.P."/>
        </authorList>
    </citation>
    <scope>NUCLEOTIDE SEQUENCE [LARGE SCALE GENOMIC DNA]</scope>
    <source>
        <strain evidence="3 4">SB</strain>
    </source>
</reference>
<protein>
    <submittedName>
        <fullName evidence="3">Hypothetical membrane protein</fullName>
    </submittedName>
</protein>
<feature type="transmembrane region" description="Helical" evidence="1">
    <location>
        <begin position="147"/>
        <end position="175"/>
    </location>
</feature>
<feature type="transmembrane region" description="Helical" evidence="1">
    <location>
        <begin position="43"/>
        <end position="69"/>
    </location>
</feature>
<evidence type="ECO:0000313" key="3">
    <source>
        <dbReference type="EMBL" id="ABC77983.1"/>
    </source>
</evidence>
<dbReference type="Pfam" id="PF13548">
    <property type="entry name" value="DUF4126"/>
    <property type="match status" value="1"/>
</dbReference>
<organism evidence="3 4">
    <name type="scientific">Syntrophus aciditrophicus (strain SB)</name>
    <dbReference type="NCBI Taxonomy" id="56780"/>
    <lineage>
        <taxon>Bacteria</taxon>
        <taxon>Pseudomonadati</taxon>
        <taxon>Thermodesulfobacteriota</taxon>
        <taxon>Syntrophia</taxon>
        <taxon>Syntrophales</taxon>
        <taxon>Syntrophaceae</taxon>
        <taxon>Syntrophus</taxon>
    </lineage>
</organism>
<name>Q2LV71_SYNAS</name>
<accession>Q2LV71</accession>
<dbReference type="InterPro" id="IPR025196">
    <property type="entry name" value="DUF4126"/>
</dbReference>
<keyword evidence="1" id="KW-1133">Transmembrane helix</keyword>
<feature type="transmembrane region" description="Helical" evidence="1">
    <location>
        <begin position="106"/>
        <end position="127"/>
    </location>
</feature>
<evidence type="ECO:0000256" key="1">
    <source>
        <dbReference type="SAM" id="Phobius"/>
    </source>
</evidence>
<dbReference type="OrthoDB" id="288613at2"/>
<keyword evidence="1" id="KW-0812">Transmembrane</keyword>
<evidence type="ECO:0000313" key="4">
    <source>
        <dbReference type="Proteomes" id="UP000001933"/>
    </source>
</evidence>
<dbReference type="KEGG" id="sat:SYN_03100"/>
<proteinExistence type="predicted"/>
<gene>
    <name evidence="3" type="ORF">SYN_03100</name>
</gene>
<feature type="domain" description="DUF4126" evidence="2">
    <location>
        <begin position="8"/>
        <end position="177"/>
    </location>
</feature>
<sequence>MDTLIGMAIGIGLSAACGFRVFVPLLIMNLATSSGQIHLSPEFSWIGSPYATAAFATATLIEILCYYIPWVDHIIDTISTPAAVIAGTVVTASTAIELSPFLKWTLALIAGGGIAGLVQGSTVALRAKSSISTGGAANPLISTLELIGAILTALLAVLVPVLCLILVGFFCFVIFRKVGRLIFGRMKFQQR</sequence>
<dbReference type="RefSeq" id="WP_011418004.1">
    <property type="nucleotide sequence ID" value="NC_007759.1"/>
</dbReference>
<feature type="transmembrane region" description="Helical" evidence="1">
    <location>
        <begin position="81"/>
        <end position="99"/>
    </location>
</feature>
<dbReference type="STRING" id="56780.SYN_03100"/>
<dbReference type="InParanoid" id="Q2LV71"/>
<feature type="transmembrane region" description="Helical" evidence="1">
    <location>
        <begin position="6"/>
        <end position="31"/>
    </location>
</feature>
<dbReference type="EMBL" id="CP000252">
    <property type="protein sequence ID" value="ABC77983.1"/>
    <property type="molecule type" value="Genomic_DNA"/>
</dbReference>
<keyword evidence="4" id="KW-1185">Reference proteome</keyword>
<dbReference type="Proteomes" id="UP000001933">
    <property type="component" value="Chromosome"/>
</dbReference>
<evidence type="ECO:0000259" key="2">
    <source>
        <dbReference type="Pfam" id="PF13548"/>
    </source>
</evidence>